<protein>
    <submittedName>
        <fullName evidence="2">Uncharacterized protein</fullName>
    </submittedName>
</protein>
<accession>A0AAV5KB25</accession>
<sequence>MTNLLPFLQLILLPVCCSRCMLFNHVSFCHLIHSPLVCFPLNFIYLEV</sequence>
<gene>
    <name evidence="2" type="ORF">SLEP1_g31081</name>
</gene>
<proteinExistence type="predicted"/>
<evidence type="ECO:0000313" key="2">
    <source>
        <dbReference type="EMBL" id="GKV21055.1"/>
    </source>
</evidence>
<dbReference type="Proteomes" id="UP001054252">
    <property type="component" value="Unassembled WGS sequence"/>
</dbReference>
<dbReference type="AlphaFoldDB" id="A0AAV5KB25"/>
<organism evidence="2 3">
    <name type="scientific">Rubroshorea leprosula</name>
    <dbReference type="NCBI Taxonomy" id="152421"/>
    <lineage>
        <taxon>Eukaryota</taxon>
        <taxon>Viridiplantae</taxon>
        <taxon>Streptophyta</taxon>
        <taxon>Embryophyta</taxon>
        <taxon>Tracheophyta</taxon>
        <taxon>Spermatophyta</taxon>
        <taxon>Magnoliopsida</taxon>
        <taxon>eudicotyledons</taxon>
        <taxon>Gunneridae</taxon>
        <taxon>Pentapetalae</taxon>
        <taxon>rosids</taxon>
        <taxon>malvids</taxon>
        <taxon>Malvales</taxon>
        <taxon>Dipterocarpaceae</taxon>
        <taxon>Rubroshorea</taxon>
    </lineage>
</organism>
<evidence type="ECO:0000256" key="1">
    <source>
        <dbReference type="SAM" id="SignalP"/>
    </source>
</evidence>
<keyword evidence="3" id="KW-1185">Reference proteome</keyword>
<name>A0AAV5KB25_9ROSI</name>
<comment type="caution">
    <text evidence="2">The sequence shown here is derived from an EMBL/GenBank/DDBJ whole genome shotgun (WGS) entry which is preliminary data.</text>
</comment>
<feature type="chain" id="PRO_5043540164" evidence="1">
    <location>
        <begin position="19"/>
        <end position="48"/>
    </location>
</feature>
<feature type="signal peptide" evidence="1">
    <location>
        <begin position="1"/>
        <end position="18"/>
    </location>
</feature>
<evidence type="ECO:0000313" key="3">
    <source>
        <dbReference type="Proteomes" id="UP001054252"/>
    </source>
</evidence>
<dbReference type="EMBL" id="BPVZ01000056">
    <property type="protein sequence ID" value="GKV21055.1"/>
    <property type="molecule type" value="Genomic_DNA"/>
</dbReference>
<reference evidence="2 3" key="1">
    <citation type="journal article" date="2021" name="Commun. Biol.">
        <title>The genome of Shorea leprosula (Dipterocarpaceae) highlights the ecological relevance of drought in aseasonal tropical rainforests.</title>
        <authorList>
            <person name="Ng K.K.S."/>
            <person name="Kobayashi M.J."/>
            <person name="Fawcett J.A."/>
            <person name="Hatakeyama M."/>
            <person name="Paape T."/>
            <person name="Ng C.H."/>
            <person name="Ang C.C."/>
            <person name="Tnah L.H."/>
            <person name="Lee C.T."/>
            <person name="Nishiyama T."/>
            <person name="Sese J."/>
            <person name="O'Brien M.J."/>
            <person name="Copetti D."/>
            <person name="Mohd Noor M.I."/>
            <person name="Ong R.C."/>
            <person name="Putra M."/>
            <person name="Sireger I.Z."/>
            <person name="Indrioko S."/>
            <person name="Kosugi Y."/>
            <person name="Izuno A."/>
            <person name="Isagi Y."/>
            <person name="Lee S.L."/>
            <person name="Shimizu K.K."/>
        </authorList>
    </citation>
    <scope>NUCLEOTIDE SEQUENCE [LARGE SCALE GENOMIC DNA]</scope>
    <source>
        <strain evidence="2">214</strain>
    </source>
</reference>
<keyword evidence="1" id="KW-0732">Signal</keyword>